<feature type="compositionally biased region" description="Polar residues" evidence="1">
    <location>
        <begin position="90"/>
        <end position="101"/>
    </location>
</feature>
<comment type="caution">
    <text evidence="3">The sequence shown here is derived from an EMBL/GenBank/DDBJ whole genome shotgun (WGS) entry which is preliminary data.</text>
</comment>
<dbReference type="VEuPathDB" id="TriTrypDB:TcCL_ESM04038"/>
<feature type="transmembrane region" description="Helical" evidence="2">
    <location>
        <begin position="12"/>
        <end position="28"/>
    </location>
</feature>
<evidence type="ECO:0000313" key="3">
    <source>
        <dbReference type="EMBL" id="PWV12263.1"/>
    </source>
</evidence>
<proteinExistence type="predicted"/>
<dbReference type="VEuPathDB" id="TriTrypDB:C3747_53g137"/>
<dbReference type="EMBL" id="PRFC01000053">
    <property type="protein sequence ID" value="PWV12263.1"/>
    <property type="molecule type" value="Genomic_DNA"/>
</dbReference>
<organism evidence="3 4">
    <name type="scientific">Trypanosoma cruzi</name>
    <dbReference type="NCBI Taxonomy" id="5693"/>
    <lineage>
        <taxon>Eukaryota</taxon>
        <taxon>Discoba</taxon>
        <taxon>Euglenozoa</taxon>
        <taxon>Kinetoplastea</taxon>
        <taxon>Metakinetoplastina</taxon>
        <taxon>Trypanosomatida</taxon>
        <taxon>Trypanosomatidae</taxon>
        <taxon>Trypanosoma</taxon>
        <taxon>Schizotrypanum</taxon>
    </lineage>
</organism>
<name>A0A2V2WWM5_TRYCR</name>
<protein>
    <submittedName>
        <fullName evidence="3">Putative DNA polymerase zeta catalytic subunit</fullName>
    </submittedName>
</protein>
<gene>
    <name evidence="3" type="ORF">C3747_53g137</name>
</gene>
<evidence type="ECO:0000313" key="4">
    <source>
        <dbReference type="Proteomes" id="UP000246078"/>
    </source>
</evidence>
<dbReference type="VEuPathDB" id="TriTrypDB:ECC02_005410"/>
<dbReference type="VEuPathDB" id="TriTrypDB:BCY84_02443"/>
<dbReference type="AlphaFoldDB" id="A0A2V2WWM5"/>
<dbReference type="VEuPathDB" id="TriTrypDB:TCSYLVIO_000190"/>
<feature type="non-terminal residue" evidence="3">
    <location>
        <position position="239"/>
    </location>
</feature>
<dbReference type="VEuPathDB" id="TriTrypDB:TcYC6_0030510"/>
<dbReference type="Proteomes" id="UP000246078">
    <property type="component" value="Unassembled WGS sequence"/>
</dbReference>
<evidence type="ECO:0000256" key="1">
    <source>
        <dbReference type="SAM" id="MobiDB-lite"/>
    </source>
</evidence>
<reference evidence="3 4" key="1">
    <citation type="journal article" date="2018" name="Microb. Genom.">
        <title>Expanding an expanded genome: long-read sequencing of Trypanosoma cruzi.</title>
        <authorList>
            <person name="Berna L."/>
            <person name="Rodriguez M."/>
            <person name="Chiribao M.L."/>
            <person name="Parodi-Talice A."/>
            <person name="Pita S."/>
            <person name="Rijo G."/>
            <person name="Alvarez-Valin F."/>
            <person name="Robello C."/>
        </authorList>
    </citation>
    <scope>NUCLEOTIDE SEQUENCE [LARGE SCALE GENOMIC DNA]</scope>
    <source>
        <strain evidence="3 4">TCC</strain>
    </source>
</reference>
<sequence length="239" mass="26747">MRSSFRSAEKTRLVYTRVILWVTFRAIFDGNTTNTKNLLLSLLPLGPLPHLLFLLIKLLLRMLQKGRGMLRATAGPIETRPSVPLLSQVAPSQWGSPNHQPASGVKPKWQPHPSSNASRSVDRGAYMTCDLRVMCVEVLIHRRRGTQNVAQEELLAVALGRTSSFTDSVGVRLFCVAHRKRQFVGCNSRLVALSMCFFCRQSFICCGKCVKSCASTIPIILSWDGSRYGVGPLERRYRI</sequence>
<dbReference type="VEuPathDB" id="TriTrypDB:TCDM_05199"/>
<dbReference type="VEuPathDB" id="TriTrypDB:TcCLB.509769.130"/>
<feature type="transmembrane region" description="Helical" evidence="2">
    <location>
        <begin position="40"/>
        <end position="60"/>
    </location>
</feature>
<dbReference type="VEuPathDB" id="TriTrypDB:Tc_MARK_9444"/>
<keyword evidence="2" id="KW-0812">Transmembrane</keyword>
<dbReference type="VEuPathDB" id="TriTrypDB:TcG_03531"/>
<keyword evidence="2" id="KW-0472">Membrane</keyword>
<dbReference type="VEuPathDB" id="TriTrypDB:C4B63_16g124"/>
<feature type="region of interest" description="Disordered" evidence="1">
    <location>
        <begin position="90"/>
        <end position="120"/>
    </location>
</feature>
<keyword evidence="2" id="KW-1133">Transmembrane helix</keyword>
<accession>A0A2V2WWM5</accession>
<dbReference type="VEuPathDB" id="TriTrypDB:TcBrA4_0137180"/>
<evidence type="ECO:0000256" key="2">
    <source>
        <dbReference type="SAM" id="Phobius"/>
    </source>
</evidence>